<evidence type="ECO:0000256" key="8">
    <source>
        <dbReference type="ARBA" id="ARBA00023133"/>
    </source>
</evidence>
<dbReference type="RefSeq" id="WP_152759487.1">
    <property type="nucleotide sequence ID" value="NZ_WHLY01000002.1"/>
</dbReference>
<dbReference type="GO" id="GO:0016491">
    <property type="term" value="F:oxidoreductase activity"/>
    <property type="evidence" value="ECO:0007669"/>
    <property type="project" value="UniProtKB-KW"/>
</dbReference>
<evidence type="ECO:0000313" key="13">
    <source>
        <dbReference type="EMBL" id="MPR33802.1"/>
    </source>
</evidence>
<dbReference type="GO" id="GO:0006784">
    <property type="term" value="P:heme A biosynthetic process"/>
    <property type="evidence" value="ECO:0007669"/>
    <property type="project" value="InterPro"/>
</dbReference>
<evidence type="ECO:0000256" key="11">
    <source>
        <dbReference type="ARBA" id="ARBA00023444"/>
    </source>
</evidence>
<feature type="transmembrane region" description="Helical" evidence="12">
    <location>
        <begin position="123"/>
        <end position="140"/>
    </location>
</feature>
<evidence type="ECO:0000256" key="6">
    <source>
        <dbReference type="ARBA" id="ARBA00023002"/>
    </source>
</evidence>
<feature type="transmembrane region" description="Helical" evidence="12">
    <location>
        <begin position="152"/>
        <end position="173"/>
    </location>
</feature>
<keyword evidence="2" id="KW-1003">Cell membrane</keyword>
<dbReference type="Proteomes" id="UP000479293">
    <property type="component" value="Unassembled WGS sequence"/>
</dbReference>
<feature type="transmembrane region" description="Helical" evidence="12">
    <location>
        <begin position="194"/>
        <end position="212"/>
    </location>
</feature>
<evidence type="ECO:0000256" key="12">
    <source>
        <dbReference type="SAM" id="Phobius"/>
    </source>
</evidence>
<comment type="subcellular location">
    <subcellularLocation>
        <location evidence="1">Membrane</location>
        <topology evidence="1">Multi-pass membrane protein</topology>
    </subcellularLocation>
</comment>
<comment type="pathway">
    <text evidence="11">Porphyrin-containing compound metabolism.</text>
</comment>
<name>A0A7C9BA26_9BACT</name>
<feature type="transmembrane region" description="Helical" evidence="12">
    <location>
        <begin position="302"/>
        <end position="320"/>
    </location>
</feature>
<dbReference type="PANTHER" id="PTHR35457:SF1">
    <property type="entry name" value="HEME A SYNTHASE"/>
    <property type="match status" value="1"/>
</dbReference>
<sequence length="337" mass="37871">MINSKTPTDSRNDRLFRKLTLFAVITVYLLIAAGGIVRSTGSGMGCPDWPKCFGSWVPPTEAYQLPSNYKELYGAKLKGEVEFNVVKTWTEYVNRLLGVFTGILIFGTLLASVPYLRTHKSNLFYASLAAFILVGIQGWLGSKVVSTELHPLMVTLHMVVAIVIVFILIYTLIRSYPPRTNTFKNKKFLLVKQLIVLSIVLSFGQVMLGTQVREAMDGAISMLGYDARSQWIEQLGLPFYIHRSFSLVVLGVNTLLVYQIWNERKRSRLRRYLIQGVIVVILLEIFSGIVMAYFSVPAFAQPIHLTLAIVMLGTQYSLWLESTDILSAEKKQMVGTA</sequence>
<dbReference type="AlphaFoldDB" id="A0A7C9BA26"/>
<keyword evidence="9 12" id="KW-0472">Membrane</keyword>
<dbReference type="PANTHER" id="PTHR35457">
    <property type="entry name" value="HEME A SYNTHASE"/>
    <property type="match status" value="1"/>
</dbReference>
<accession>A0A7C9BA26</accession>
<dbReference type="Pfam" id="PF02628">
    <property type="entry name" value="COX15-CtaA"/>
    <property type="match status" value="1"/>
</dbReference>
<keyword evidence="14" id="KW-1185">Reference proteome</keyword>
<feature type="transmembrane region" description="Helical" evidence="12">
    <location>
        <begin position="96"/>
        <end position="116"/>
    </location>
</feature>
<organism evidence="13 14">
    <name type="scientific">Salmonirosea aquatica</name>
    <dbReference type="NCBI Taxonomy" id="2654236"/>
    <lineage>
        <taxon>Bacteria</taxon>
        <taxon>Pseudomonadati</taxon>
        <taxon>Bacteroidota</taxon>
        <taxon>Cytophagia</taxon>
        <taxon>Cytophagales</taxon>
        <taxon>Spirosomataceae</taxon>
        <taxon>Salmonirosea</taxon>
    </lineage>
</organism>
<evidence type="ECO:0000256" key="9">
    <source>
        <dbReference type="ARBA" id="ARBA00023136"/>
    </source>
</evidence>
<keyword evidence="3 12" id="KW-0812">Transmembrane</keyword>
<keyword evidence="4" id="KW-0479">Metal-binding</keyword>
<evidence type="ECO:0000256" key="7">
    <source>
        <dbReference type="ARBA" id="ARBA00023004"/>
    </source>
</evidence>
<feature type="transmembrane region" description="Helical" evidence="12">
    <location>
        <begin position="21"/>
        <end position="41"/>
    </location>
</feature>
<protein>
    <submittedName>
        <fullName evidence="13">Heme A synthase</fullName>
    </submittedName>
</protein>
<dbReference type="EMBL" id="WHLY01000002">
    <property type="protein sequence ID" value="MPR33802.1"/>
    <property type="molecule type" value="Genomic_DNA"/>
</dbReference>
<evidence type="ECO:0000256" key="10">
    <source>
        <dbReference type="ARBA" id="ARBA00023157"/>
    </source>
</evidence>
<gene>
    <name evidence="13" type="ORF">GBK04_10585</name>
</gene>
<evidence type="ECO:0000256" key="3">
    <source>
        <dbReference type="ARBA" id="ARBA00022692"/>
    </source>
</evidence>
<evidence type="ECO:0000256" key="4">
    <source>
        <dbReference type="ARBA" id="ARBA00022723"/>
    </source>
</evidence>
<comment type="caution">
    <text evidence="13">The sequence shown here is derived from an EMBL/GenBank/DDBJ whole genome shotgun (WGS) entry which is preliminary data.</text>
</comment>
<reference evidence="13 14" key="1">
    <citation type="submission" date="2019-10" db="EMBL/GenBank/DDBJ databases">
        <title>Draft Genome Sequence of Cytophagaceae sp. SJW1-29.</title>
        <authorList>
            <person name="Choi A."/>
        </authorList>
    </citation>
    <scope>NUCLEOTIDE SEQUENCE [LARGE SCALE GENOMIC DNA]</scope>
    <source>
        <strain evidence="13 14">SJW1-29</strain>
    </source>
</reference>
<evidence type="ECO:0000313" key="14">
    <source>
        <dbReference type="Proteomes" id="UP000479293"/>
    </source>
</evidence>
<keyword evidence="5 12" id="KW-1133">Transmembrane helix</keyword>
<feature type="transmembrane region" description="Helical" evidence="12">
    <location>
        <begin position="273"/>
        <end position="296"/>
    </location>
</feature>
<proteinExistence type="predicted"/>
<keyword evidence="7" id="KW-0408">Iron</keyword>
<keyword evidence="8" id="KW-0350">Heme biosynthesis</keyword>
<feature type="transmembrane region" description="Helical" evidence="12">
    <location>
        <begin position="240"/>
        <end position="261"/>
    </location>
</feature>
<dbReference type="InterPro" id="IPR050450">
    <property type="entry name" value="COX15/CtaA_HemeA_synthase"/>
</dbReference>
<keyword evidence="6" id="KW-0560">Oxidoreductase</keyword>
<dbReference type="GO" id="GO:0046872">
    <property type="term" value="F:metal ion binding"/>
    <property type="evidence" value="ECO:0007669"/>
    <property type="project" value="UniProtKB-KW"/>
</dbReference>
<evidence type="ECO:0000256" key="5">
    <source>
        <dbReference type="ARBA" id="ARBA00022989"/>
    </source>
</evidence>
<dbReference type="InterPro" id="IPR003780">
    <property type="entry name" value="COX15/CtaA_fam"/>
</dbReference>
<keyword evidence="10" id="KW-1015">Disulfide bond</keyword>
<evidence type="ECO:0000256" key="1">
    <source>
        <dbReference type="ARBA" id="ARBA00004141"/>
    </source>
</evidence>
<evidence type="ECO:0000256" key="2">
    <source>
        <dbReference type="ARBA" id="ARBA00022475"/>
    </source>
</evidence>
<dbReference type="GO" id="GO:0016020">
    <property type="term" value="C:membrane"/>
    <property type="evidence" value="ECO:0007669"/>
    <property type="project" value="UniProtKB-SubCell"/>
</dbReference>